<comment type="caution">
    <text evidence="2">The sequence shown here is derived from an EMBL/GenBank/DDBJ whole genome shotgun (WGS) entry which is preliminary data.</text>
</comment>
<protein>
    <recommendedName>
        <fullName evidence="1">HTH cro/C1-type domain-containing protein</fullName>
    </recommendedName>
</protein>
<dbReference type="SUPFAM" id="SSF47413">
    <property type="entry name" value="lambda repressor-like DNA-binding domains"/>
    <property type="match status" value="1"/>
</dbReference>
<accession>A0ABP4THJ6</accession>
<dbReference type="Proteomes" id="UP001499851">
    <property type="component" value="Unassembled WGS sequence"/>
</dbReference>
<feature type="domain" description="HTH cro/C1-type" evidence="1">
    <location>
        <begin position="16"/>
        <end position="69"/>
    </location>
</feature>
<sequence>MAVPSALTSWQVGVHLADGRELMGLSPKQLAVILGVSEGTIRNWEKGVTLPTYPEMLGIGKTLNMGEEITQFLADIARDKTSLNLETHPRYNALGLAKAELHYGSIWKCEPLVLPGIVQTRQYNSQVLQPAEGTTDAQAEFGANFKELRQVELKARTSPFRISIIIGSSALSDLKTMNRSDRQDQIEALRSWNALPHWDIRVMNQCSDLGGPFEVYVPGKSRTAGPAFVYAQIHDRSWCIEELTRVESYHERIKKNWTRCDDLEAFLDAERDRLA</sequence>
<dbReference type="InterPro" id="IPR001387">
    <property type="entry name" value="Cro/C1-type_HTH"/>
</dbReference>
<dbReference type="InterPro" id="IPR043917">
    <property type="entry name" value="DUF5753"/>
</dbReference>
<proteinExistence type="predicted"/>
<dbReference type="CDD" id="cd00093">
    <property type="entry name" value="HTH_XRE"/>
    <property type="match status" value="1"/>
</dbReference>
<evidence type="ECO:0000313" key="2">
    <source>
        <dbReference type="EMBL" id="GAA1688105.1"/>
    </source>
</evidence>
<dbReference type="EMBL" id="BAAAQF010000019">
    <property type="protein sequence ID" value="GAA1688105.1"/>
    <property type="molecule type" value="Genomic_DNA"/>
</dbReference>
<evidence type="ECO:0000313" key="3">
    <source>
        <dbReference type="Proteomes" id="UP001499851"/>
    </source>
</evidence>
<dbReference type="Gene3D" id="1.10.260.40">
    <property type="entry name" value="lambda repressor-like DNA-binding domains"/>
    <property type="match status" value="1"/>
</dbReference>
<gene>
    <name evidence="2" type="ORF">GCM10009830_39610</name>
</gene>
<name>A0ABP4THJ6_9ACTN</name>
<dbReference type="Pfam" id="PF19054">
    <property type="entry name" value="DUF5753"/>
    <property type="match status" value="1"/>
</dbReference>
<dbReference type="PROSITE" id="PS50943">
    <property type="entry name" value="HTH_CROC1"/>
    <property type="match status" value="1"/>
</dbReference>
<reference evidence="3" key="1">
    <citation type="journal article" date="2019" name="Int. J. Syst. Evol. Microbiol.">
        <title>The Global Catalogue of Microorganisms (GCM) 10K type strain sequencing project: providing services to taxonomists for standard genome sequencing and annotation.</title>
        <authorList>
            <consortium name="The Broad Institute Genomics Platform"/>
            <consortium name="The Broad Institute Genome Sequencing Center for Infectious Disease"/>
            <person name="Wu L."/>
            <person name="Ma J."/>
        </authorList>
    </citation>
    <scope>NUCLEOTIDE SEQUENCE [LARGE SCALE GENOMIC DNA]</scope>
    <source>
        <strain evidence="3">JCM 16001</strain>
    </source>
</reference>
<dbReference type="InterPro" id="IPR010982">
    <property type="entry name" value="Lambda_DNA-bd_dom_sf"/>
</dbReference>
<dbReference type="Pfam" id="PF01381">
    <property type="entry name" value="HTH_3"/>
    <property type="match status" value="1"/>
</dbReference>
<dbReference type="SMART" id="SM00530">
    <property type="entry name" value="HTH_XRE"/>
    <property type="match status" value="1"/>
</dbReference>
<evidence type="ECO:0000259" key="1">
    <source>
        <dbReference type="PROSITE" id="PS50943"/>
    </source>
</evidence>
<keyword evidence="3" id="KW-1185">Reference proteome</keyword>
<organism evidence="2 3">
    <name type="scientific">Glycomyces endophyticus</name>
    <dbReference type="NCBI Taxonomy" id="480996"/>
    <lineage>
        <taxon>Bacteria</taxon>
        <taxon>Bacillati</taxon>
        <taxon>Actinomycetota</taxon>
        <taxon>Actinomycetes</taxon>
        <taxon>Glycomycetales</taxon>
        <taxon>Glycomycetaceae</taxon>
        <taxon>Glycomyces</taxon>
    </lineage>
</organism>
<dbReference type="RefSeq" id="WP_344490031.1">
    <property type="nucleotide sequence ID" value="NZ_BAAAQF010000019.1"/>
</dbReference>